<keyword evidence="7" id="KW-0238">DNA-binding</keyword>
<feature type="domain" description="Helicase ATP-binding" evidence="13">
    <location>
        <begin position="31"/>
        <end position="204"/>
    </location>
</feature>
<evidence type="ECO:0000256" key="2">
    <source>
        <dbReference type="ARBA" id="ARBA00022723"/>
    </source>
</evidence>
<evidence type="ECO:0000256" key="5">
    <source>
        <dbReference type="ARBA" id="ARBA00022806"/>
    </source>
</evidence>
<dbReference type="PROSITE" id="PS51192">
    <property type="entry name" value="HELICASE_ATP_BIND_1"/>
    <property type="match status" value="1"/>
</dbReference>
<dbReference type="SUPFAM" id="SSF52540">
    <property type="entry name" value="P-loop containing nucleoside triphosphate hydrolases"/>
    <property type="match status" value="1"/>
</dbReference>
<dbReference type="PANTHER" id="PTHR13710:SF105">
    <property type="entry name" value="ATP-DEPENDENT DNA HELICASE Q1"/>
    <property type="match status" value="1"/>
</dbReference>
<reference evidence="15 16" key="1">
    <citation type="submission" date="2019-01" db="EMBL/GenBank/DDBJ databases">
        <authorList>
            <person name="Brito A."/>
        </authorList>
    </citation>
    <scope>NUCLEOTIDE SEQUENCE [LARGE SCALE GENOMIC DNA]</scope>
    <source>
        <strain evidence="15">1</strain>
    </source>
</reference>
<keyword evidence="16" id="KW-1185">Reference proteome</keyword>
<dbReference type="Pfam" id="PF00270">
    <property type="entry name" value="DEAD"/>
    <property type="match status" value="1"/>
</dbReference>
<dbReference type="GO" id="GO:0009378">
    <property type="term" value="F:four-way junction helicase activity"/>
    <property type="evidence" value="ECO:0007669"/>
    <property type="project" value="TreeGrafter"/>
</dbReference>
<dbReference type="NCBIfam" id="TIGR00614">
    <property type="entry name" value="recQ_fam"/>
    <property type="match status" value="1"/>
</dbReference>
<name>A0A563VX21_9CYAN</name>
<dbReference type="Proteomes" id="UP000320055">
    <property type="component" value="Unassembled WGS sequence"/>
</dbReference>
<dbReference type="GO" id="GO:0003677">
    <property type="term" value="F:DNA binding"/>
    <property type="evidence" value="ECO:0007669"/>
    <property type="project" value="UniProtKB-KW"/>
</dbReference>
<keyword evidence="3" id="KW-0547">Nucleotide-binding</keyword>
<dbReference type="GO" id="GO:0030894">
    <property type="term" value="C:replisome"/>
    <property type="evidence" value="ECO:0007669"/>
    <property type="project" value="TreeGrafter"/>
</dbReference>
<evidence type="ECO:0000256" key="8">
    <source>
        <dbReference type="ARBA" id="ARBA00023235"/>
    </source>
</evidence>
<evidence type="ECO:0000313" key="15">
    <source>
        <dbReference type="EMBL" id="VEP16008.1"/>
    </source>
</evidence>
<comment type="similarity">
    <text evidence="1">Belongs to the helicase family. RecQ subfamily.</text>
</comment>
<dbReference type="GO" id="GO:0006281">
    <property type="term" value="P:DNA repair"/>
    <property type="evidence" value="ECO:0007669"/>
    <property type="project" value="TreeGrafter"/>
</dbReference>
<keyword evidence="2" id="KW-0479">Metal-binding</keyword>
<feature type="domain" description="Helicase C-terminal" evidence="14">
    <location>
        <begin position="229"/>
        <end position="390"/>
    </location>
</feature>
<dbReference type="PROSITE" id="PS51194">
    <property type="entry name" value="HELICASE_CTER"/>
    <property type="match status" value="1"/>
</dbReference>
<dbReference type="InterPro" id="IPR011545">
    <property type="entry name" value="DEAD/DEAH_box_helicase_dom"/>
</dbReference>
<dbReference type="GO" id="GO:0005524">
    <property type="term" value="F:ATP binding"/>
    <property type="evidence" value="ECO:0007669"/>
    <property type="project" value="UniProtKB-KW"/>
</dbReference>
<dbReference type="EC" id="5.6.2.4" evidence="10"/>
<dbReference type="Gene3D" id="3.40.50.300">
    <property type="entry name" value="P-loop containing nucleotide triphosphate hydrolases"/>
    <property type="match status" value="2"/>
</dbReference>
<evidence type="ECO:0000256" key="9">
    <source>
        <dbReference type="ARBA" id="ARBA00034617"/>
    </source>
</evidence>
<organism evidence="15 16">
    <name type="scientific">Hyella patelloides LEGE 07179</name>
    <dbReference type="NCBI Taxonomy" id="945734"/>
    <lineage>
        <taxon>Bacteria</taxon>
        <taxon>Bacillati</taxon>
        <taxon>Cyanobacteriota</taxon>
        <taxon>Cyanophyceae</taxon>
        <taxon>Pleurocapsales</taxon>
        <taxon>Hyellaceae</taxon>
        <taxon>Hyella</taxon>
    </lineage>
</organism>
<evidence type="ECO:0000256" key="3">
    <source>
        <dbReference type="ARBA" id="ARBA00022741"/>
    </source>
</evidence>
<keyword evidence="4 15" id="KW-0378">Hydrolase</keyword>
<sequence length="487" mass="55905">MLDNTKRQDIKVILQQVWGYEDFRYPQAEIINCLLNKQDTLVIMPTGGGKSLCFQLPALLQPGLTIVVSPLVALMENQVQQLQQKKIAAGLIHSQQAKSDRKLIISNLTQLKLLYVAPETLLTPPIWEKLLQPDLMINNLIIDEAHCIVQWGTTFRSSYTRLGVIRDALHKHKQNKITIAAFTATADTLTQQTIIKTLRLKKQFKKFVINPYRSNLQLKVKTVWTAKGRKKATLKFIQQQHNKSGLIYVRSRKASELLAKWLREQKLNTVAYHGGIINSKRRAIEQDWLTGKLPFVICTCAFGMGIDKSDCRWILHYHTPELLPEYLQEIGRSGRDNKPAIALALISEPTGWLDNEDKQRSQFFTNQLAKQSKQAKKVFEILPSQGNILDIIKEIPDSELALGILQNLDLIQWQDIFNYQKKSSNKNINSVSTSQQTKQMQQFLQTKQCRWQYILSAFSFIKEAKDFKCSKCDRCSLEKPSRIISNK</sequence>
<dbReference type="Pfam" id="PF00271">
    <property type="entry name" value="Helicase_C"/>
    <property type="match status" value="1"/>
</dbReference>
<keyword evidence="5 15" id="KW-0347">Helicase</keyword>
<dbReference type="SMART" id="SM00487">
    <property type="entry name" value="DEXDc"/>
    <property type="match status" value="1"/>
</dbReference>
<evidence type="ECO:0000259" key="14">
    <source>
        <dbReference type="PROSITE" id="PS51194"/>
    </source>
</evidence>
<evidence type="ECO:0000256" key="12">
    <source>
        <dbReference type="ARBA" id="ARBA00044550"/>
    </source>
</evidence>
<dbReference type="RefSeq" id="WP_144874858.1">
    <property type="nucleotide sequence ID" value="NZ_LR214133.1"/>
</dbReference>
<keyword evidence="8" id="KW-0413">Isomerase</keyword>
<comment type="catalytic activity">
    <reaction evidence="9">
        <text>Couples ATP hydrolysis with the unwinding of duplex DNA by translocating in the 3'-5' direction.</text>
        <dbReference type="EC" id="5.6.2.4"/>
    </reaction>
</comment>
<evidence type="ECO:0000256" key="7">
    <source>
        <dbReference type="ARBA" id="ARBA00023125"/>
    </source>
</evidence>
<dbReference type="GO" id="GO:0046872">
    <property type="term" value="F:metal ion binding"/>
    <property type="evidence" value="ECO:0007669"/>
    <property type="project" value="UniProtKB-KW"/>
</dbReference>
<evidence type="ECO:0000256" key="10">
    <source>
        <dbReference type="ARBA" id="ARBA00034808"/>
    </source>
</evidence>
<dbReference type="AlphaFoldDB" id="A0A563VX21"/>
<dbReference type="InterPro" id="IPR032284">
    <property type="entry name" value="RecQ_Zn-bd"/>
</dbReference>
<dbReference type="OrthoDB" id="9763310at2"/>
<evidence type="ECO:0000256" key="1">
    <source>
        <dbReference type="ARBA" id="ARBA00005446"/>
    </source>
</evidence>
<proteinExistence type="inferred from homology"/>
<evidence type="ECO:0000313" key="16">
    <source>
        <dbReference type="Proteomes" id="UP000320055"/>
    </source>
</evidence>
<protein>
    <recommendedName>
        <fullName evidence="11">ATP-dependent DNA helicase RecQ</fullName>
        <ecNumber evidence="10">5.6.2.4</ecNumber>
    </recommendedName>
    <alternativeName>
        <fullName evidence="12">DNA 3'-5' helicase RecQ</fullName>
    </alternativeName>
</protein>
<dbReference type="EMBL" id="CAACVJ010000331">
    <property type="protein sequence ID" value="VEP16008.1"/>
    <property type="molecule type" value="Genomic_DNA"/>
</dbReference>
<gene>
    <name evidence="15" type="primary">recQ</name>
    <name evidence="15" type="ORF">H1P_3970003</name>
</gene>
<dbReference type="Pfam" id="PF16124">
    <property type="entry name" value="RecQ_Zn_bind"/>
    <property type="match status" value="1"/>
</dbReference>
<evidence type="ECO:0000256" key="6">
    <source>
        <dbReference type="ARBA" id="ARBA00022840"/>
    </source>
</evidence>
<dbReference type="PANTHER" id="PTHR13710">
    <property type="entry name" value="DNA HELICASE RECQ FAMILY MEMBER"/>
    <property type="match status" value="1"/>
</dbReference>
<dbReference type="GO" id="GO:0005737">
    <property type="term" value="C:cytoplasm"/>
    <property type="evidence" value="ECO:0007669"/>
    <property type="project" value="TreeGrafter"/>
</dbReference>
<dbReference type="SMART" id="SM00490">
    <property type="entry name" value="HELICc"/>
    <property type="match status" value="1"/>
</dbReference>
<evidence type="ECO:0000256" key="11">
    <source>
        <dbReference type="ARBA" id="ARBA00044535"/>
    </source>
</evidence>
<dbReference type="GO" id="GO:0006310">
    <property type="term" value="P:DNA recombination"/>
    <property type="evidence" value="ECO:0007669"/>
    <property type="project" value="InterPro"/>
</dbReference>
<dbReference type="InterPro" id="IPR014001">
    <property type="entry name" value="Helicase_ATP-bd"/>
</dbReference>
<evidence type="ECO:0000259" key="13">
    <source>
        <dbReference type="PROSITE" id="PS51192"/>
    </source>
</evidence>
<dbReference type="GO" id="GO:0043590">
    <property type="term" value="C:bacterial nucleoid"/>
    <property type="evidence" value="ECO:0007669"/>
    <property type="project" value="TreeGrafter"/>
</dbReference>
<dbReference type="InterPro" id="IPR027417">
    <property type="entry name" value="P-loop_NTPase"/>
</dbReference>
<dbReference type="InterPro" id="IPR001650">
    <property type="entry name" value="Helicase_C-like"/>
</dbReference>
<dbReference type="CDD" id="cd17920">
    <property type="entry name" value="DEXHc_RecQ"/>
    <property type="match status" value="1"/>
</dbReference>
<evidence type="ECO:0000256" key="4">
    <source>
        <dbReference type="ARBA" id="ARBA00022801"/>
    </source>
</evidence>
<dbReference type="GO" id="GO:0016787">
    <property type="term" value="F:hydrolase activity"/>
    <property type="evidence" value="ECO:0007669"/>
    <property type="project" value="UniProtKB-KW"/>
</dbReference>
<keyword evidence="6" id="KW-0067">ATP-binding</keyword>
<dbReference type="InterPro" id="IPR004589">
    <property type="entry name" value="DNA_helicase_ATP-dep_RecQ"/>
</dbReference>
<dbReference type="GO" id="GO:0043138">
    <property type="term" value="F:3'-5' DNA helicase activity"/>
    <property type="evidence" value="ECO:0007669"/>
    <property type="project" value="UniProtKB-EC"/>
</dbReference>
<accession>A0A563VX21</accession>